<name>A0A4R9AFD9_9MICO</name>
<organism evidence="2 3">
    <name type="scientific">Cryobacterium suzukii</name>
    <dbReference type="NCBI Taxonomy" id="1259198"/>
    <lineage>
        <taxon>Bacteria</taxon>
        <taxon>Bacillati</taxon>
        <taxon>Actinomycetota</taxon>
        <taxon>Actinomycetes</taxon>
        <taxon>Micrococcales</taxon>
        <taxon>Microbacteriaceae</taxon>
        <taxon>Cryobacterium</taxon>
    </lineage>
</organism>
<dbReference type="AlphaFoldDB" id="A0A4R9AFD9"/>
<keyword evidence="1" id="KW-0732">Signal</keyword>
<feature type="chain" id="PRO_5038450463" description="Leucine-binding protein domain-containing protein" evidence="1">
    <location>
        <begin position="22"/>
        <end position="235"/>
    </location>
</feature>
<evidence type="ECO:0000313" key="3">
    <source>
        <dbReference type="Proteomes" id="UP000298170"/>
    </source>
</evidence>
<evidence type="ECO:0000313" key="2">
    <source>
        <dbReference type="EMBL" id="TFD59921.1"/>
    </source>
</evidence>
<dbReference type="InterPro" id="IPR028082">
    <property type="entry name" value="Peripla_BP_I"/>
</dbReference>
<evidence type="ECO:0000256" key="1">
    <source>
        <dbReference type="SAM" id="SignalP"/>
    </source>
</evidence>
<dbReference type="Gene3D" id="3.40.50.2300">
    <property type="match status" value="1"/>
</dbReference>
<sequence length="235" mass="23315">MPRRPMIAAVLLLALALAGCAAAPAAKQSTTPTPVASTSPIGDGTLSIGTLFPMTGANAASGAAQVAGTEIAVRDILADQTIPTQPVQLIHRNSASDLAAAYADLAARGVDLVLWDATTALPADAESAVGNAAIVALIDFANGGTPLAADEEFTARLKTADPALTATAGGAEAYDGVVTAALAAVISGDDGGASLEAGWPQVVSGSAVCASWGECVFALTEKQIVDYQGITGRRS</sequence>
<proteinExistence type="predicted"/>
<dbReference type="PROSITE" id="PS51257">
    <property type="entry name" value="PROKAR_LIPOPROTEIN"/>
    <property type="match status" value="1"/>
</dbReference>
<dbReference type="OrthoDB" id="5125267at2"/>
<accession>A0A4R9AFD9</accession>
<comment type="caution">
    <text evidence="2">The sequence shown here is derived from an EMBL/GenBank/DDBJ whole genome shotgun (WGS) entry which is preliminary data.</text>
</comment>
<dbReference type="SUPFAM" id="SSF53822">
    <property type="entry name" value="Periplasmic binding protein-like I"/>
    <property type="match status" value="1"/>
</dbReference>
<dbReference type="EMBL" id="SOHJ01000009">
    <property type="protein sequence ID" value="TFD59921.1"/>
    <property type="molecule type" value="Genomic_DNA"/>
</dbReference>
<dbReference type="Proteomes" id="UP000298170">
    <property type="component" value="Unassembled WGS sequence"/>
</dbReference>
<feature type="signal peptide" evidence="1">
    <location>
        <begin position="1"/>
        <end position="21"/>
    </location>
</feature>
<dbReference type="RefSeq" id="WP_134514715.1">
    <property type="nucleotide sequence ID" value="NZ_SOHJ01000009.1"/>
</dbReference>
<reference evidence="2 3" key="1">
    <citation type="submission" date="2019-03" db="EMBL/GenBank/DDBJ databases">
        <title>Genomics of glacier-inhabiting Cryobacterium strains.</title>
        <authorList>
            <person name="Liu Q."/>
            <person name="Xin Y.-H."/>
        </authorList>
    </citation>
    <scope>NUCLEOTIDE SEQUENCE [LARGE SCALE GENOMIC DNA]</scope>
    <source>
        <strain evidence="2 3">Sr39</strain>
    </source>
</reference>
<protein>
    <recommendedName>
        <fullName evidence="4">Leucine-binding protein domain-containing protein</fullName>
    </recommendedName>
</protein>
<gene>
    <name evidence="2" type="ORF">E3T39_09580</name>
</gene>
<keyword evidence="3" id="KW-1185">Reference proteome</keyword>
<evidence type="ECO:0008006" key="4">
    <source>
        <dbReference type="Google" id="ProtNLM"/>
    </source>
</evidence>